<dbReference type="NCBIfam" id="NF007030">
    <property type="entry name" value="PRK09496.1-1"/>
    <property type="match status" value="1"/>
</dbReference>
<evidence type="ECO:0000256" key="6">
    <source>
        <dbReference type="ARBA" id="ARBA00023065"/>
    </source>
</evidence>
<evidence type="ECO:0000313" key="9">
    <source>
        <dbReference type="EMBL" id="GAA6168906.1"/>
    </source>
</evidence>
<dbReference type="PANTHER" id="PTHR43833:SF5">
    <property type="entry name" value="TRK SYSTEM POTASSIUM UPTAKE PROTEIN TRKA"/>
    <property type="match status" value="1"/>
</dbReference>
<evidence type="ECO:0000256" key="2">
    <source>
        <dbReference type="ARBA" id="ARBA00022448"/>
    </source>
</evidence>
<sequence length="461" mass="50754">MKIIILGAGQVGGTLAENLTNEANDIVIIDTDEARLRELRDRIDIGVVTGEGSHPRTLIQAGIEDAEMLIAVTSNDEINMIACQVAHSLFNTPTKIARIRHRAYLAKPELFCNERIPIDVLISPEKLVSDNIYRLIQQPGALQVLDFADGVAQLVAVKAYYGGPLVGQELRFLRQHMPSVETRVAAIYRRNRAIMPEGSTVIEADDEVFFIAARNDIRAVMSELRKLERPYRRILIAGGGNIGAGLARQLEKSYSVKIIEYSRERSQQLAEQLRNTIVLHGSASDQDLLLQENIEDTDVFLALTNDDEANIMSSMLAKRLGARKVMTLINNPAYVDLVQGGEIDIAFSPQATTIGSLLTHVRRGDMVNVHSLRRGAAEAIEVVAHGDQNSSKVVGKTLDMIDLPEGATIGAIVREDASGPDVIIAHDDIVVESGDHVIVFLVDKKYTRDVEKLFQVGFSFF</sequence>
<keyword evidence="4" id="KW-0630">Potassium</keyword>
<feature type="domain" description="RCK N-terminal" evidence="7">
    <location>
        <begin position="231"/>
        <end position="347"/>
    </location>
</feature>
<feature type="domain" description="RCK C-terminal" evidence="8">
    <location>
        <begin position="142"/>
        <end position="226"/>
    </location>
</feature>
<keyword evidence="2" id="KW-0813">Transport</keyword>
<keyword evidence="5" id="KW-0520">NAD</keyword>
<dbReference type="InterPro" id="IPR006037">
    <property type="entry name" value="RCK_C"/>
</dbReference>
<dbReference type="Pfam" id="PF02080">
    <property type="entry name" value="TrkA_C"/>
    <property type="match status" value="2"/>
</dbReference>
<evidence type="ECO:0000259" key="7">
    <source>
        <dbReference type="PROSITE" id="PS51201"/>
    </source>
</evidence>
<accession>A0ABQ0AB72</accession>
<dbReference type="NCBIfam" id="NF007031">
    <property type="entry name" value="PRK09496.1-2"/>
    <property type="match status" value="1"/>
</dbReference>
<dbReference type="RefSeq" id="WP_233088162.1">
    <property type="nucleotide sequence ID" value="NZ_BAABWN010000009.1"/>
</dbReference>
<dbReference type="Gene3D" id="3.30.70.1450">
    <property type="entry name" value="Regulator of K+ conductance, C-terminal domain"/>
    <property type="match status" value="2"/>
</dbReference>
<dbReference type="SUPFAM" id="SSF116726">
    <property type="entry name" value="TrkA C-terminal domain-like"/>
    <property type="match status" value="2"/>
</dbReference>
<keyword evidence="6" id="KW-0406">Ion transport</keyword>
<feature type="domain" description="RCK N-terminal" evidence="7">
    <location>
        <begin position="1"/>
        <end position="122"/>
    </location>
</feature>
<dbReference type="InterPro" id="IPR036721">
    <property type="entry name" value="RCK_C_sf"/>
</dbReference>
<dbReference type="PRINTS" id="PR00335">
    <property type="entry name" value="KUPTAKETRKA"/>
</dbReference>
<dbReference type="InterPro" id="IPR006036">
    <property type="entry name" value="K_uptake_TrkA"/>
</dbReference>
<evidence type="ECO:0000256" key="5">
    <source>
        <dbReference type="ARBA" id="ARBA00023027"/>
    </source>
</evidence>
<dbReference type="InterPro" id="IPR050721">
    <property type="entry name" value="Trk_Ktr_HKT_K-transport"/>
</dbReference>
<keyword evidence="3" id="KW-0633">Potassium transport</keyword>
<dbReference type="Pfam" id="PF02254">
    <property type="entry name" value="TrkA_N"/>
    <property type="match status" value="2"/>
</dbReference>
<dbReference type="PANTHER" id="PTHR43833">
    <property type="entry name" value="POTASSIUM CHANNEL PROTEIN 2-RELATED-RELATED"/>
    <property type="match status" value="1"/>
</dbReference>
<dbReference type="Proteomes" id="UP001465153">
    <property type="component" value="Unassembled WGS sequence"/>
</dbReference>
<comment type="caution">
    <text evidence="9">The sequence shown here is derived from an EMBL/GenBank/DDBJ whole genome shotgun (WGS) entry which is preliminary data.</text>
</comment>
<evidence type="ECO:0000256" key="3">
    <source>
        <dbReference type="ARBA" id="ARBA00022538"/>
    </source>
</evidence>
<dbReference type="SUPFAM" id="SSF51735">
    <property type="entry name" value="NAD(P)-binding Rossmann-fold domains"/>
    <property type="match status" value="2"/>
</dbReference>
<protein>
    <recommendedName>
        <fullName evidence="1">Trk system potassium uptake protein TrkA</fullName>
    </recommendedName>
</protein>
<name>A0ABQ0AB72_9GAMM</name>
<feature type="domain" description="RCK C-terminal" evidence="8">
    <location>
        <begin position="367"/>
        <end position="456"/>
    </location>
</feature>
<dbReference type="InterPro" id="IPR036291">
    <property type="entry name" value="NAD(P)-bd_dom_sf"/>
</dbReference>
<dbReference type="PROSITE" id="PS51202">
    <property type="entry name" value="RCK_C"/>
    <property type="match status" value="2"/>
</dbReference>
<dbReference type="InterPro" id="IPR003148">
    <property type="entry name" value="RCK_N"/>
</dbReference>
<evidence type="ECO:0000256" key="4">
    <source>
        <dbReference type="ARBA" id="ARBA00022958"/>
    </source>
</evidence>
<dbReference type="NCBIfam" id="NF007039">
    <property type="entry name" value="PRK09496.3-2"/>
    <property type="match status" value="1"/>
</dbReference>
<reference evidence="9 10" key="1">
    <citation type="submission" date="2024-04" db="EMBL/GenBank/DDBJ databases">
        <title>Draft genome sequence of Sessilibacter corallicola NBRC 116591.</title>
        <authorList>
            <person name="Miyakawa T."/>
            <person name="Kusuya Y."/>
            <person name="Miura T."/>
        </authorList>
    </citation>
    <scope>NUCLEOTIDE SEQUENCE [LARGE SCALE GENOMIC DNA]</scope>
    <source>
        <strain evidence="9 10">KU-00831-HH</strain>
    </source>
</reference>
<dbReference type="Gene3D" id="3.40.50.720">
    <property type="entry name" value="NAD(P)-binding Rossmann-like Domain"/>
    <property type="match status" value="2"/>
</dbReference>
<proteinExistence type="predicted"/>
<gene>
    <name evidence="9" type="primary">trkA</name>
    <name evidence="9" type="ORF">NBRC116591_27170</name>
</gene>
<evidence type="ECO:0000256" key="1">
    <source>
        <dbReference type="ARBA" id="ARBA00017378"/>
    </source>
</evidence>
<evidence type="ECO:0000259" key="8">
    <source>
        <dbReference type="PROSITE" id="PS51202"/>
    </source>
</evidence>
<organism evidence="9 10">
    <name type="scientific">Sessilibacter corallicola</name>
    <dbReference type="NCBI Taxonomy" id="2904075"/>
    <lineage>
        <taxon>Bacteria</taxon>
        <taxon>Pseudomonadati</taxon>
        <taxon>Pseudomonadota</taxon>
        <taxon>Gammaproteobacteria</taxon>
        <taxon>Cellvibrionales</taxon>
        <taxon>Cellvibrionaceae</taxon>
        <taxon>Sessilibacter</taxon>
    </lineage>
</organism>
<evidence type="ECO:0000313" key="10">
    <source>
        <dbReference type="Proteomes" id="UP001465153"/>
    </source>
</evidence>
<keyword evidence="10" id="KW-1185">Reference proteome</keyword>
<dbReference type="PROSITE" id="PS51201">
    <property type="entry name" value="RCK_N"/>
    <property type="match status" value="2"/>
</dbReference>
<dbReference type="EMBL" id="BAABWN010000009">
    <property type="protein sequence ID" value="GAA6168906.1"/>
    <property type="molecule type" value="Genomic_DNA"/>
</dbReference>
<dbReference type="NCBIfam" id="NF007032">
    <property type="entry name" value="PRK09496.1-4"/>
    <property type="match status" value="1"/>
</dbReference>